<reference evidence="1" key="2">
    <citation type="submission" date="2020-09" db="EMBL/GenBank/DDBJ databases">
        <authorList>
            <person name="Sun Q."/>
            <person name="Zhou Y."/>
        </authorList>
    </citation>
    <scope>NUCLEOTIDE SEQUENCE</scope>
    <source>
        <strain evidence="1">CGMCC 1.15958</strain>
    </source>
</reference>
<comment type="caution">
    <text evidence="1">The sequence shown here is derived from an EMBL/GenBank/DDBJ whole genome shotgun (WGS) entry which is preliminary data.</text>
</comment>
<evidence type="ECO:0000313" key="2">
    <source>
        <dbReference type="Proteomes" id="UP000609064"/>
    </source>
</evidence>
<dbReference type="RefSeq" id="WP_188767785.1">
    <property type="nucleotide sequence ID" value="NZ_BMKK01000007.1"/>
</dbReference>
<name>A0A917DT58_9BACT</name>
<protein>
    <submittedName>
        <fullName evidence="1">Uncharacterized protein</fullName>
    </submittedName>
</protein>
<proteinExistence type="predicted"/>
<dbReference type="AlphaFoldDB" id="A0A917DT58"/>
<reference evidence="1" key="1">
    <citation type="journal article" date="2014" name="Int. J. Syst. Evol. Microbiol.">
        <title>Complete genome sequence of Corynebacterium casei LMG S-19264T (=DSM 44701T), isolated from a smear-ripened cheese.</title>
        <authorList>
            <consortium name="US DOE Joint Genome Institute (JGI-PGF)"/>
            <person name="Walter F."/>
            <person name="Albersmeier A."/>
            <person name="Kalinowski J."/>
            <person name="Ruckert C."/>
        </authorList>
    </citation>
    <scope>NUCLEOTIDE SEQUENCE</scope>
    <source>
        <strain evidence="1">CGMCC 1.15958</strain>
    </source>
</reference>
<sequence length="117" mass="13819">MVALTEKDLPKSDSMDWQEIESQLAEIGVPFLPLSWEDEFLMAENLQNYFAEVIARMSHVCREVAGLSQKEIEDLKAKKINWITLRNEYRRLSLSERQNILLKLMQENKHLSEKYAY</sequence>
<organism evidence="1 2">
    <name type="scientific">Emticicia aquatilis</name>
    <dbReference type="NCBI Taxonomy" id="1537369"/>
    <lineage>
        <taxon>Bacteria</taxon>
        <taxon>Pseudomonadati</taxon>
        <taxon>Bacteroidota</taxon>
        <taxon>Cytophagia</taxon>
        <taxon>Cytophagales</taxon>
        <taxon>Leadbetterellaceae</taxon>
        <taxon>Emticicia</taxon>
    </lineage>
</organism>
<keyword evidence="2" id="KW-1185">Reference proteome</keyword>
<gene>
    <name evidence="1" type="ORF">GCM10011514_34860</name>
</gene>
<evidence type="ECO:0000313" key="1">
    <source>
        <dbReference type="EMBL" id="GGD67795.1"/>
    </source>
</evidence>
<dbReference type="Proteomes" id="UP000609064">
    <property type="component" value="Unassembled WGS sequence"/>
</dbReference>
<dbReference type="EMBL" id="BMKK01000007">
    <property type="protein sequence ID" value="GGD67795.1"/>
    <property type="molecule type" value="Genomic_DNA"/>
</dbReference>
<accession>A0A917DT58</accession>